<evidence type="ECO:0000313" key="4">
    <source>
        <dbReference type="Proteomes" id="UP000193144"/>
    </source>
</evidence>
<dbReference type="AlphaFoldDB" id="A0A1Y1YLR9"/>
<name>A0A1Y1YLR9_9PLEO</name>
<keyword evidence="1" id="KW-0560">Oxidoreductase</keyword>
<dbReference type="InterPro" id="IPR036812">
    <property type="entry name" value="NAD(P)_OxRdtase_dom_sf"/>
</dbReference>
<comment type="caution">
    <text evidence="3">The sequence shown here is derived from an EMBL/GenBank/DDBJ whole genome shotgun (WGS) entry which is preliminary data.</text>
</comment>
<dbReference type="Proteomes" id="UP000193144">
    <property type="component" value="Unassembled WGS sequence"/>
</dbReference>
<dbReference type="EMBL" id="MCFA01000206">
    <property type="protein sequence ID" value="ORX98951.1"/>
    <property type="molecule type" value="Genomic_DNA"/>
</dbReference>
<feature type="domain" description="NADP-dependent oxidoreductase" evidence="2">
    <location>
        <begin position="5"/>
        <end position="203"/>
    </location>
</feature>
<sequence length="208" mass="22799">MPSAKIIIGAGLWGDQVSTEEVSNLAHVLKELGIKEIDSAAEYPIGKAGLTDKIIGDFGFAKSGFHIDSKSLWSGNGKGTLKAPAVQKALNQTLASAQIPKVHILYCHGPDTETPIAAQAAAMNAQYRLGSFEKLGVCNFQPNMLEEWLRIDDEKGYIKPSVYQGQYNLRRREYETLIFPILRQHDMSFVGFSPLAGGYLTGLTHFRG</sequence>
<protein>
    <submittedName>
        <fullName evidence="3">NADP-dependent oxidoreductase domain-containing protein</fullName>
    </submittedName>
</protein>
<evidence type="ECO:0000259" key="2">
    <source>
        <dbReference type="Pfam" id="PF00248"/>
    </source>
</evidence>
<gene>
    <name evidence="3" type="ORF">BCR34DRAFT_593039</name>
</gene>
<evidence type="ECO:0000256" key="1">
    <source>
        <dbReference type="ARBA" id="ARBA00023002"/>
    </source>
</evidence>
<keyword evidence="4" id="KW-1185">Reference proteome</keyword>
<evidence type="ECO:0000313" key="3">
    <source>
        <dbReference type="EMBL" id="ORX98951.1"/>
    </source>
</evidence>
<reference evidence="3 4" key="1">
    <citation type="submission" date="2016-07" db="EMBL/GenBank/DDBJ databases">
        <title>Pervasive Adenine N6-methylation of Active Genes in Fungi.</title>
        <authorList>
            <consortium name="DOE Joint Genome Institute"/>
            <person name="Mondo S.J."/>
            <person name="Dannebaum R.O."/>
            <person name="Kuo R.C."/>
            <person name="Labutti K."/>
            <person name="Haridas S."/>
            <person name="Kuo A."/>
            <person name="Salamov A."/>
            <person name="Ahrendt S.R."/>
            <person name="Lipzen A."/>
            <person name="Sullivan W."/>
            <person name="Andreopoulos W.B."/>
            <person name="Clum A."/>
            <person name="Lindquist E."/>
            <person name="Daum C."/>
            <person name="Ramamoorthy G.K."/>
            <person name="Gryganskyi A."/>
            <person name="Culley D."/>
            <person name="Magnuson J.K."/>
            <person name="James T.Y."/>
            <person name="O'Malley M.A."/>
            <person name="Stajich J.E."/>
            <person name="Spatafora J.W."/>
            <person name="Visel A."/>
            <person name="Grigoriev I.V."/>
        </authorList>
    </citation>
    <scope>NUCLEOTIDE SEQUENCE [LARGE SCALE GENOMIC DNA]</scope>
    <source>
        <strain evidence="3 4">CBS 115471</strain>
    </source>
</reference>
<dbReference type="OrthoDB" id="48988at2759"/>
<dbReference type="SUPFAM" id="SSF51430">
    <property type="entry name" value="NAD(P)-linked oxidoreductase"/>
    <property type="match status" value="1"/>
</dbReference>
<organism evidence="3 4">
    <name type="scientific">Clohesyomyces aquaticus</name>
    <dbReference type="NCBI Taxonomy" id="1231657"/>
    <lineage>
        <taxon>Eukaryota</taxon>
        <taxon>Fungi</taxon>
        <taxon>Dikarya</taxon>
        <taxon>Ascomycota</taxon>
        <taxon>Pezizomycotina</taxon>
        <taxon>Dothideomycetes</taxon>
        <taxon>Pleosporomycetidae</taxon>
        <taxon>Pleosporales</taxon>
        <taxon>Lindgomycetaceae</taxon>
        <taxon>Clohesyomyces</taxon>
    </lineage>
</organism>
<dbReference type="STRING" id="1231657.A0A1Y1YLR9"/>
<dbReference type="Gene3D" id="3.20.20.100">
    <property type="entry name" value="NADP-dependent oxidoreductase domain"/>
    <property type="match status" value="1"/>
</dbReference>
<dbReference type="PANTHER" id="PTHR43364">
    <property type="entry name" value="NADH-SPECIFIC METHYLGLYOXAL REDUCTASE-RELATED"/>
    <property type="match status" value="1"/>
</dbReference>
<dbReference type="PANTHER" id="PTHR43364:SF4">
    <property type="entry name" value="NAD(P)-LINKED OXIDOREDUCTASE SUPERFAMILY PROTEIN"/>
    <property type="match status" value="1"/>
</dbReference>
<accession>A0A1Y1YLR9</accession>
<dbReference type="GO" id="GO:0016491">
    <property type="term" value="F:oxidoreductase activity"/>
    <property type="evidence" value="ECO:0007669"/>
    <property type="project" value="UniProtKB-KW"/>
</dbReference>
<dbReference type="InterPro" id="IPR023210">
    <property type="entry name" value="NADP_OxRdtase_dom"/>
</dbReference>
<proteinExistence type="predicted"/>
<dbReference type="InterPro" id="IPR050523">
    <property type="entry name" value="AKR_Detox_Biosynth"/>
</dbReference>
<dbReference type="Pfam" id="PF00248">
    <property type="entry name" value="Aldo_ket_red"/>
    <property type="match status" value="1"/>
</dbReference>